<dbReference type="EMBL" id="WPIN01000015">
    <property type="protein sequence ID" value="MVM34396.1"/>
    <property type="molecule type" value="Genomic_DNA"/>
</dbReference>
<keyword evidence="2" id="KW-1185">Reference proteome</keyword>
<accession>A0A7K1SLE5</accession>
<dbReference type="AlphaFoldDB" id="A0A7K1SLE5"/>
<sequence>MSKVHGLDELIRDLKRLPKEAETGAIQITETYGRLTEFQAVEKVAVDHGKLRQSGFYESTNRGFGAKITFSVPYAPFVEFGTGGLVSIPEGWEELAGQFKGAGKREVNLPARPFLIPTFLINGDLYYKALDAMLARLVQ</sequence>
<gene>
    <name evidence="1" type="ORF">GO755_30470</name>
</gene>
<comment type="caution">
    <text evidence="1">The sequence shown here is derived from an EMBL/GenBank/DDBJ whole genome shotgun (WGS) entry which is preliminary data.</text>
</comment>
<name>A0A7K1SLE5_9BACT</name>
<evidence type="ECO:0008006" key="3">
    <source>
        <dbReference type="Google" id="ProtNLM"/>
    </source>
</evidence>
<proteinExistence type="predicted"/>
<protein>
    <recommendedName>
        <fullName evidence="3">HK97 gp10 family phage protein</fullName>
    </recommendedName>
</protein>
<reference evidence="1 2" key="1">
    <citation type="submission" date="2019-12" db="EMBL/GenBank/DDBJ databases">
        <title>Spirosoma sp. HMF4905 genome sequencing and assembly.</title>
        <authorList>
            <person name="Kang H."/>
            <person name="Cha I."/>
            <person name="Kim H."/>
            <person name="Joh K."/>
        </authorList>
    </citation>
    <scope>NUCLEOTIDE SEQUENCE [LARGE SCALE GENOMIC DNA]</scope>
    <source>
        <strain evidence="1 2">HMF4905</strain>
    </source>
</reference>
<dbReference type="RefSeq" id="WP_157589216.1">
    <property type="nucleotide sequence ID" value="NZ_WPIN01000015.1"/>
</dbReference>
<dbReference type="Proteomes" id="UP000436006">
    <property type="component" value="Unassembled WGS sequence"/>
</dbReference>
<organism evidence="1 2">
    <name type="scientific">Spirosoma arboris</name>
    <dbReference type="NCBI Taxonomy" id="2682092"/>
    <lineage>
        <taxon>Bacteria</taxon>
        <taxon>Pseudomonadati</taxon>
        <taxon>Bacteroidota</taxon>
        <taxon>Cytophagia</taxon>
        <taxon>Cytophagales</taxon>
        <taxon>Cytophagaceae</taxon>
        <taxon>Spirosoma</taxon>
    </lineage>
</organism>
<evidence type="ECO:0000313" key="2">
    <source>
        <dbReference type="Proteomes" id="UP000436006"/>
    </source>
</evidence>
<evidence type="ECO:0000313" key="1">
    <source>
        <dbReference type="EMBL" id="MVM34396.1"/>
    </source>
</evidence>